<comment type="caution">
    <text evidence="1">The sequence shown here is derived from an EMBL/GenBank/DDBJ whole genome shotgun (WGS) entry which is preliminary data.</text>
</comment>
<protein>
    <submittedName>
        <fullName evidence="1">Uncharacterized protein</fullName>
    </submittedName>
</protein>
<keyword evidence="2" id="KW-1185">Reference proteome</keyword>
<dbReference type="EMBL" id="JBAMIC010000003">
    <property type="protein sequence ID" value="KAK7108910.1"/>
    <property type="molecule type" value="Genomic_DNA"/>
</dbReference>
<proteinExistence type="predicted"/>
<evidence type="ECO:0000313" key="2">
    <source>
        <dbReference type="Proteomes" id="UP001374579"/>
    </source>
</evidence>
<organism evidence="1 2">
    <name type="scientific">Littorina saxatilis</name>
    <dbReference type="NCBI Taxonomy" id="31220"/>
    <lineage>
        <taxon>Eukaryota</taxon>
        <taxon>Metazoa</taxon>
        <taxon>Spiralia</taxon>
        <taxon>Lophotrochozoa</taxon>
        <taxon>Mollusca</taxon>
        <taxon>Gastropoda</taxon>
        <taxon>Caenogastropoda</taxon>
        <taxon>Littorinimorpha</taxon>
        <taxon>Littorinoidea</taxon>
        <taxon>Littorinidae</taxon>
        <taxon>Littorina</taxon>
    </lineage>
</organism>
<reference evidence="1 2" key="1">
    <citation type="submission" date="2024-02" db="EMBL/GenBank/DDBJ databases">
        <title>Chromosome-scale genome assembly of the rough periwinkle Littorina saxatilis.</title>
        <authorList>
            <person name="De Jode A."/>
            <person name="Faria R."/>
            <person name="Formenti G."/>
            <person name="Sims Y."/>
            <person name="Smith T.P."/>
            <person name="Tracey A."/>
            <person name="Wood J.M.D."/>
            <person name="Zagrodzka Z.B."/>
            <person name="Johannesson K."/>
            <person name="Butlin R.K."/>
            <person name="Leder E.H."/>
        </authorList>
    </citation>
    <scope>NUCLEOTIDE SEQUENCE [LARGE SCALE GENOMIC DNA]</scope>
    <source>
        <strain evidence="1">Snail1</strain>
        <tissue evidence="1">Muscle</tissue>
    </source>
</reference>
<accession>A0AAN9BSL9</accession>
<name>A0AAN9BSL9_9CAEN</name>
<sequence>MSADDVLGAKDAVVYVMPQRIQKKMLQDIKHGVKRTNLKLREKFGYWLCSFKGNLVDSHTVTVFGTSRVVSVELGRSCDGARMCNGAFPPTTRFALWHARGTLIRHGLPHRPCIVVICSSLLDK</sequence>
<dbReference type="AlphaFoldDB" id="A0AAN9BSL9"/>
<evidence type="ECO:0000313" key="1">
    <source>
        <dbReference type="EMBL" id="KAK7108910.1"/>
    </source>
</evidence>
<dbReference type="Proteomes" id="UP001374579">
    <property type="component" value="Unassembled WGS sequence"/>
</dbReference>
<gene>
    <name evidence="1" type="ORF">V1264_013049</name>
</gene>